<evidence type="ECO:0008006" key="4">
    <source>
        <dbReference type="Google" id="ProtNLM"/>
    </source>
</evidence>
<dbReference type="Gene3D" id="6.20.50.110">
    <property type="entry name" value="Methyltransferase, zinc-binding domain"/>
    <property type="match status" value="1"/>
</dbReference>
<dbReference type="InterPro" id="IPR013691">
    <property type="entry name" value="MeTrfase_14"/>
</dbReference>
<feature type="non-terminal residue" evidence="3">
    <location>
        <position position="292"/>
    </location>
</feature>
<name>A0A382QAJ6_9ZZZZ</name>
<dbReference type="PANTHER" id="PTHR43861">
    <property type="entry name" value="TRANS-ACONITATE 2-METHYLTRANSFERASE-RELATED"/>
    <property type="match status" value="1"/>
</dbReference>
<dbReference type="Pfam" id="PF08421">
    <property type="entry name" value="Methyltransf_13"/>
    <property type="match status" value="1"/>
</dbReference>
<proteinExistence type="predicted"/>
<evidence type="ECO:0000259" key="1">
    <source>
        <dbReference type="Pfam" id="PF08421"/>
    </source>
</evidence>
<feature type="domain" description="Methyltransferase putative zinc binding" evidence="1">
    <location>
        <begin position="7"/>
        <end position="68"/>
    </location>
</feature>
<protein>
    <recommendedName>
        <fullName evidence="4">Methyltransferase putative zinc binding domain-containing protein</fullName>
    </recommendedName>
</protein>
<dbReference type="PANTHER" id="PTHR43861:SF5">
    <property type="entry name" value="BLL5978 PROTEIN"/>
    <property type="match status" value="1"/>
</dbReference>
<evidence type="ECO:0000313" key="3">
    <source>
        <dbReference type="EMBL" id="SVC81572.1"/>
    </source>
</evidence>
<evidence type="ECO:0000259" key="2">
    <source>
        <dbReference type="Pfam" id="PF08484"/>
    </source>
</evidence>
<sequence>MQDDFQCRSCGSRQGELVLDLGDQPLANNLLGPGDIDKPEPRFPLRLAVCTECWLLQITYLVPPVELFSDYVYFSSYSDSWVQHAAECSARYCNEFNLGSNSCVVEIASNDGYLLRNFAEAGIPHLGIEPAANIAEVAQANGVETRIDFFSEKLARDLVSECPADLILANNVFAHVPDTNDFVAGLKVLLAADGHAVMEFPYAVEMIEQGEFDTIYHEHVFYFTLTSLEPLVARHGLRITRVERTPMHGGSLRIFVRHDSHTADETVAVFREEEARLGVGSKIFYGDFASRA</sequence>
<dbReference type="Gene3D" id="3.40.50.150">
    <property type="entry name" value="Vaccinia Virus protein VP39"/>
    <property type="match status" value="1"/>
</dbReference>
<dbReference type="Pfam" id="PF13489">
    <property type="entry name" value="Methyltransf_23"/>
    <property type="match status" value="1"/>
</dbReference>
<feature type="domain" description="C-methyltransferase" evidence="2">
    <location>
        <begin position="246"/>
        <end position="291"/>
    </location>
</feature>
<dbReference type="InterPro" id="IPR029063">
    <property type="entry name" value="SAM-dependent_MTases_sf"/>
</dbReference>
<dbReference type="SUPFAM" id="SSF53335">
    <property type="entry name" value="S-adenosyl-L-methionine-dependent methyltransferases"/>
    <property type="match status" value="1"/>
</dbReference>
<accession>A0A382QAJ6</accession>
<dbReference type="InterPro" id="IPR038576">
    <property type="entry name" value="Methyltransf_Zn-bd_dom_put_sf"/>
</dbReference>
<dbReference type="InterPro" id="IPR013630">
    <property type="entry name" value="Methyltransf_Zn-bd_dom_put"/>
</dbReference>
<gene>
    <name evidence="3" type="ORF">METZ01_LOCUS334426</name>
</gene>
<reference evidence="3" key="1">
    <citation type="submission" date="2018-05" db="EMBL/GenBank/DDBJ databases">
        <authorList>
            <person name="Lanie J.A."/>
            <person name="Ng W.-L."/>
            <person name="Kazmierczak K.M."/>
            <person name="Andrzejewski T.M."/>
            <person name="Davidsen T.M."/>
            <person name="Wayne K.J."/>
            <person name="Tettelin H."/>
            <person name="Glass J.I."/>
            <person name="Rusch D."/>
            <person name="Podicherti R."/>
            <person name="Tsui H.-C.T."/>
            <person name="Winkler M.E."/>
        </authorList>
    </citation>
    <scope>NUCLEOTIDE SEQUENCE</scope>
</reference>
<dbReference type="EMBL" id="UINC01112548">
    <property type="protein sequence ID" value="SVC81572.1"/>
    <property type="molecule type" value="Genomic_DNA"/>
</dbReference>
<dbReference type="Pfam" id="PF08484">
    <property type="entry name" value="Methyltransf_14"/>
    <property type="match status" value="1"/>
</dbReference>
<organism evidence="3">
    <name type="scientific">marine metagenome</name>
    <dbReference type="NCBI Taxonomy" id="408172"/>
    <lineage>
        <taxon>unclassified sequences</taxon>
        <taxon>metagenomes</taxon>
        <taxon>ecological metagenomes</taxon>
    </lineage>
</organism>
<dbReference type="AlphaFoldDB" id="A0A382QAJ6"/>